<name>A0ABD3PN27_9STRA</name>
<keyword evidence="3" id="KW-1185">Reference proteome</keyword>
<sequence>MKFIAIAYTFAAFVAVSVVNTDKNNLRKLSFLEAKPAEEGCIDGELCFACRDGTRCKFTFECSDLGVGGSCAPHQPNRATGLSCRNGEDCILGNTACADGSAVAFFSKLATHLC</sequence>
<keyword evidence="1" id="KW-0732">Signal</keyword>
<comment type="caution">
    <text evidence="2">The sequence shown here is derived from an EMBL/GenBank/DDBJ whole genome shotgun (WGS) entry which is preliminary data.</text>
</comment>
<dbReference type="Proteomes" id="UP001530400">
    <property type="component" value="Unassembled WGS sequence"/>
</dbReference>
<gene>
    <name evidence="2" type="ORF">ACHAWO_002085</name>
</gene>
<dbReference type="EMBL" id="JALLPJ020000525">
    <property type="protein sequence ID" value="KAL3789365.1"/>
    <property type="molecule type" value="Genomic_DNA"/>
</dbReference>
<proteinExistence type="predicted"/>
<evidence type="ECO:0000313" key="2">
    <source>
        <dbReference type="EMBL" id="KAL3789365.1"/>
    </source>
</evidence>
<feature type="signal peptide" evidence="1">
    <location>
        <begin position="1"/>
        <end position="21"/>
    </location>
</feature>
<reference evidence="2 3" key="1">
    <citation type="submission" date="2024-10" db="EMBL/GenBank/DDBJ databases">
        <title>Updated reference genomes for cyclostephanoid diatoms.</title>
        <authorList>
            <person name="Roberts W.R."/>
            <person name="Alverson A.J."/>
        </authorList>
    </citation>
    <scope>NUCLEOTIDE SEQUENCE [LARGE SCALE GENOMIC DNA]</scope>
    <source>
        <strain evidence="2 3">AJA010-31</strain>
    </source>
</reference>
<evidence type="ECO:0000256" key="1">
    <source>
        <dbReference type="SAM" id="SignalP"/>
    </source>
</evidence>
<feature type="chain" id="PRO_5044822057" evidence="1">
    <location>
        <begin position="22"/>
        <end position="114"/>
    </location>
</feature>
<accession>A0ABD3PN27</accession>
<organism evidence="2 3">
    <name type="scientific">Cyclotella atomus</name>
    <dbReference type="NCBI Taxonomy" id="382360"/>
    <lineage>
        <taxon>Eukaryota</taxon>
        <taxon>Sar</taxon>
        <taxon>Stramenopiles</taxon>
        <taxon>Ochrophyta</taxon>
        <taxon>Bacillariophyta</taxon>
        <taxon>Coscinodiscophyceae</taxon>
        <taxon>Thalassiosirophycidae</taxon>
        <taxon>Stephanodiscales</taxon>
        <taxon>Stephanodiscaceae</taxon>
        <taxon>Cyclotella</taxon>
    </lineage>
</organism>
<dbReference type="AlphaFoldDB" id="A0ABD3PN27"/>
<evidence type="ECO:0000313" key="3">
    <source>
        <dbReference type="Proteomes" id="UP001530400"/>
    </source>
</evidence>
<protein>
    <submittedName>
        <fullName evidence="2">Uncharacterized protein</fullName>
    </submittedName>
</protein>